<dbReference type="EMBL" id="UINC01095824">
    <property type="protein sequence ID" value="SVC52217.1"/>
    <property type="molecule type" value="Genomic_DNA"/>
</dbReference>
<name>A0A382MWQ5_9ZZZZ</name>
<dbReference type="Gene3D" id="3.10.180.10">
    <property type="entry name" value="2,3-Dihydroxybiphenyl 1,2-Dioxygenase, domain 1"/>
    <property type="match status" value="1"/>
</dbReference>
<accession>A0A382MWQ5</accession>
<proteinExistence type="predicted"/>
<sequence length="67" mass="6889">MYAVASLDEGMEWAADTFGTPAAYGGEHVGLGTRNALLSLGSTYLEIIAPDPAQSQEGNAGAQFANL</sequence>
<protein>
    <recommendedName>
        <fullName evidence="1">Glyoxalase-like domain-containing protein</fullName>
    </recommendedName>
</protein>
<feature type="non-terminal residue" evidence="2">
    <location>
        <position position="67"/>
    </location>
</feature>
<gene>
    <name evidence="2" type="ORF">METZ01_LOCUS305071</name>
</gene>
<dbReference type="InterPro" id="IPR029068">
    <property type="entry name" value="Glyas_Bleomycin-R_OHBP_Dase"/>
</dbReference>
<evidence type="ECO:0000313" key="2">
    <source>
        <dbReference type="EMBL" id="SVC52217.1"/>
    </source>
</evidence>
<dbReference type="InterPro" id="IPR025870">
    <property type="entry name" value="Glyoxalase-like_dom"/>
</dbReference>
<evidence type="ECO:0000259" key="1">
    <source>
        <dbReference type="Pfam" id="PF13468"/>
    </source>
</evidence>
<reference evidence="2" key="1">
    <citation type="submission" date="2018-05" db="EMBL/GenBank/DDBJ databases">
        <authorList>
            <person name="Lanie J.A."/>
            <person name="Ng W.-L."/>
            <person name="Kazmierczak K.M."/>
            <person name="Andrzejewski T.M."/>
            <person name="Davidsen T.M."/>
            <person name="Wayne K.J."/>
            <person name="Tettelin H."/>
            <person name="Glass J.I."/>
            <person name="Rusch D."/>
            <person name="Podicherti R."/>
            <person name="Tsui H.-C.T."/>
            <person name="Winkler M.E."/>
        </authorList>
    </citation>
    <scope>NUCLEOTIDE SEQUENCE</scope>
</reference>
<organism evidence="2">
    <name type="scientific">marine metagenome</name>
    <dbReference type="NCBI Taxonomy" id="408172"/>
    <lineage>
        <taxon>unclassified sequences</taxon>
        <taxon>metagenomes</taxon>
        <taxon>ecological metagenomes</taxon>
    </lineage>
</organism>
<dbReference type="Pfam" id="PF13468">
    <property type="entry name" value="Glyoxalase_3"/>
    <property type="match status" value="1"/>
</dbReference>
<dbReference type="AlphaFoldDB" id="A0A382MWQ5"/>
<feature type="domain" description="Glyoxalase-like" evidence="1">
    <location>
        <begin position="2"/>
        <end position="59"/>
    </location>
</feature>